<organism evidence="12 13">
    <name type="scientific">Candidatus Amulumruptor caecigallinarius</name>
    <dbReference type="NCBI Taxonomy" id="2109911"/>
    <lineage>
        <taxon>Bacteria</taxon>
        <taxon>Pseudomonadati</taxon>
        <taxon>Bacteroidota</taxon>
        <taxon>Bacteroidia</taxon>
        <taxon>Bacteroidales</taxon>
        <taxon>Muribaculaceae</taxon>
        <taxon>Candidatus Amulumruptor</taxon>
    </lineage>
</organism>
<dbReference type="EC" id="2.7.7.18" evidence="11"/>
<evidence type="ECO:0000313" key="12">
    <source>
        <dbReference type="EMBL" id="HJE39725.1"/>
    </source>
</evidence>
<evidence type="ECO:0000256" key="11">
    <source>
        <dbReference type="HAMAP-Rule" id="MF_00244"/>
    </source>
</evidence>
<keyword evidence="9 11" id="KW-0520">NAD</keyword>
<keyword evidence="4 11" id="KW-0662">Pyridine nucleotide biosynthesis</keyword>
<dbReference type="InterPro" id="IPR014729">
    <property type="entry name" value="Rossmann-like_a/b/a_fold"/>
</dbReference>
<dbReference type="InterPro" id="IPR005248">
    <property type="entry name" value="NadD/NMNAT"/>
</dbReference>
<comment type="function">
    <text evidence="1 11">Catalyzes the reversible adenylation of nicotinate mononucleotide (NaMN) to nicotinic acid adenine dinucleotide (NaAD).</text>
</comment>
<protein>
    <recommendedName>
        <fullName evidence="11">Probable nicotinate-nucleotide adenylyltransferase</fullName>
        <ecNumber evidence="11">2.7.7.18</ecNumber>
    </recommendedName>
    <alternativeName>
        <fullName evidence="11">Deamido-NAD(+) diphosphorylase</fullName>
    </alternativeName>
    <alternativeName>
        <fullName evidence="11">Deamido-NAD(+) pyrophosphorylase</fullName>
    </alternativeName>
    <alternativeName>
        <fullName evidence="11">Nicotinate mononucleotide adenylyltransferase</fullName>
        <shortName evidence="11">NaMN adenylyltransferase</shortName>
    </alternativeName>
</protein>
<dbReference type="Pfam" id="PF01467">
    <property type="entry name" value="CTP_transf_like"/>
    <property type="match status" value="1"/>
</dbReference>
<comment type="catalytic activity">
    <reaction evidence="10 11">
        <text>nicotinate beta-D-ribonucleotide + ATP + H(+) = deamido-NAD(+) + diphosphate</text>
        <dbReference type="Rhea" id="RHEA:22860"/>
        <dbReference type="ChEBI" id="CHEBI:15378"/>
        <dbReference type="ChEBI" id="CHEBI:30616"/>
        <dbReference type="ChEBI" id="CHEBI:33019"/>
        <dbReference type="ChEBI" id="CHEBI:57502"/>
        <dbReference type="ChEBI" id="CHEBI:58437"/>
        <dbReference type="EC" id="2.7.7.18"/>
    </reaction>
</comment>
<dbReference type="SUPFAM" id="SSF52374">
    <property type="entry name" value="Nucleotidylyl transferase"/>
    <property type="match status" value="1"/>
</dbReference>
<proteinExistence type="inferred from homology"/>
<evidence type="ECO:0000256" key="7">
    <source>
        <dbReference type="ARBA" id="ARBA00022741"/>
    </source>
</evidence>
<evidence type="ECO:0000256" key="3">
    <source>
        <dbReference type="ARBA" id="ARBA00009014"/>
    </source>
</evidence>
<comment type="pathway">
    <text evidence="2 11">Cofactor biosynthesis; NAD(+) biosynthesis; deamido-NAD(+) from nicotinate D-ribonucleotide: step 1/1.</text>
</comment>
<dbReference type="CDD" id="cd02165">
    <property type="entry name" value="NMNAT"/>
    <property type="match status" value="1"/>
</dbReference>
<evidence type="ECO:0000256" key="2">
    <source>
        <dbReference type="ARBA" id="ARBA00005019"/>
    </source>
</evidence>
<evidence type="ECO:0000256" key="9">
    <source>
        <dbReference type="ARBA" id="ARBA00023027"/>
    </source>
</evidence>
<dbReference type="Gene3D" id="3.40.50.620">
    <property type="entry name" value="HUPs"/>
    <property type="match status" value="1"/>
</dbReference>
<evidence type="ECO:0000313" key="13">
    <source>
        <dbReference type="Proteomes" id="UP000711407"/>
    </source>
</evidence>
<comment type="similarity">
    <text evidence="3 11">Belongs to the NadD family.</text>
</comment>
<evidence type="ECO:0000256" key="10">
    <source>
        <dbReference type="ARBA" id="ARBA00048721"/>
    </source>
</evidence>
<accession>A0A4V1LAF9</accession>
<dbReference type="NCBIfam" id="TIGR00482">
    <property type="entry name" value="nicotinate (nicotinamide) nucleotide adenylyltransferase"/>
    <property type="match status" value="1"/>
</dbReference>
<keyword evidence="5 11" id="KW-0808">Transferase</keyword>
<evidence type="ECO:0000256" key="5">
    <source>
        <dbReference type="ARBA" id="ARBA00022679"/>
    </source>
</evidence>
<gene>
    <name evidence="11" type="primary">nadD</name>
    <name evidence="12" type="ORF">K8V47_08230</name>
</gene>
<dbReference type="AlphaFoldDB" id="A0A4V1LAF9"/>
<sequence>MDNPDQQVIGILGGSFNPVHIGHLMLASYLSQFGGLDAVWLTLSPLNPLKAGSTELIPDIQRLKMLQIATADADGVGVCDIELSMPRPSFTIDTLRLLAKRYPRRRFKLIIGSDNWRIFDKWREHEAILDEFGVIVYPRPGYEIDTPIYESRAEFVNAPMTNLSSTFVRHALAKGGDMNLFLPPGVYSYIVAHGLYGVRSSKSVPYVST</sequence>
<dbReference type="EMBL" id="DYXT01000043">
    <property type="protein sequence ID" value="HJE39725.1"/>
    <property type="molecule type" value="Genomic_DNA"/>
</dbReference>
<dbReference type="PANTHER" id="PTHR39321">
    <property type="entry name" value="NICOTINATE-NUCLEOTIDE ADENYLYLTRANSFERASE-RELATED"/>
    <property type="match status" value="1"/>
</dbReference>
<keyword evidence="6 11" id="KW-0548">Nucleotidyltransferase</keyword>
<dbReference type="HAMAP" id="MF_00244">
    <property type="entry name" value="NaMN_adenylyltr"/>
    <property type="match status" value="1"/>
</dbReference>
<evidence type="ECO:0000256" key="4">
    <source>
        <dbReference type="ARBA" id="ARBA00022642"/>
    </source>
</evidence>
<keyword evidence="7 11" id="KW-0547">Nucleotide-binding</keyword>
<evidence type="ECO:0000256" key="1">
    <source>
        <dbReference type="ARBA" id="ARBA00002324"/>
    </source>
</evidence>
<comment type="caution">
    <text evidence="12">The sequence shown here is derived from an EMBL/GenBank/DDBJ whole genome shotgun (WGS) entry which is preliminary data.</text>
</comment>
<keyword evidence="8 11" id="KW-0067">ATP-binding</keyword>
<dbReference type="InterPro" id="IPR004821">
    <property type="entry name" value="Cyt_trans-like"/>
</dbReference>
<dbReference type="GO" id="GO:0004515">
    <property type="term" value="F:nicotinate-nucleotide adenylyltransferase activity"/>
    <property type="evidence" value="ECO:0007669"/>
    <property type="project" value="UniProtKB-UniRule"/>
</dbReference>
<reference evidence="12" key="1">
    <citation type="journal article" date="2021" name="PeerJ">
        <title>Extensive microbial diversity within the chicken gut microbiome revealed by metagenomics and culture.</title>
        <authorList>
            <person name="Gilroy R."/>
            <person name="Ravi A."/>
            <person name="Getino M."/>
            <person name="Pursley I."/>
            <person name="Horton D.L."/>
            <person name="Alikhan N.F."/>
            <person name="Baker D."/>
            <person name="Gharbi K."/>
            <person name="Hall N."/>
            <person name="Watson M."/>
            <person name="Adriaenssens E.M."/>
            <person name="Foster-Nyarko E."/>
            <person name="Jarju S."/>
            <person name="Secka A."/>
            <person name="Antonio M."/>
            <person name="Oren A."/>
            <person name="Chaudhuri R.R."/>
            <person name="La Ragione R."/>
            <person name="Hildebrand F."/>
            <person name="Pallen M.J."/>
        </authorList>
    </citation>
    <scope>NUCLEOTIDE SEQUENCE</scope>
    <source>
        <strain evidence="12">4100</strain>
    </source>
</reference>
<dbReference type="Proteomes" id="UP000711407">
    <property type="component" value="Unassembled WGS sequence"/>
</dbReference>
<evidence type="ECO:0000256" key="6">
    <source>
        <dbReference type="ARBA" id="ARBA00022695"/>
    </source>
</evidence>
<reference evidence="12" key="2">
    <citation type="submission" date="2021-09" db="EMBL/GenBank/DDBJ databases">
        <authorList>
            <person name="Gilroy R."/>
        </authorList>
    </citation>
    <scope>NUCLEOTIDE SEQUENCE</scope>
    <source>
        <strain evidence="12">4100</strain>
    </source>
</reference>
<name>A0A4V1LAF9_9BACT</name>
<dbReference type="GO" id="GO:0009435">
    <property type="term" value="P:NAD+ biosynthetic process"/>
    <property type="evidence" value="ECO:0007669"/>
    <property type="project" value="UniProtKB-UniRule"/>
</dbReference>
<dbReference type="PANTHER" id="PTHR39321:SF3">
    <property type="entry name" value="PHOSPHOPANTETHEINE ADENYLYLTRANSFERASE"/>
    <property type="match status" value="1"/>
</dbReference>
<evidence type="ECO:0000256" key="8">
    <source>
        <dbReference type="ARBA" id="ARBA00022840"/>
    </source>
</evidence>
<dbReference type="GO" id="GO:0005524">
    <property type="term" value="F:ATP binding"/>
    <property type="evidence" value="ECO:0007669"/>
    <property type="project" value="UniProtKB-KW"/>
</dbReference>